<accession>A0ACA9N250</accession>
<keyword evidence="2" id="KW-1185">Reference proteome</keyword>
<sequence length="883" mass="99416">MWPELNPTTTSTEPLLTALFYGRMPPLPQNITMKRRISHDGKRKYDVPQKREKFSSTGPKTWLLVGILAVIWLFTTLERNIKLRNGLKLRNEGQQHPTEEANVLRDNGLTKDVQWDKYIKSQWLDLLQKIKASDFDHWRDWQPFLDMAKAVGLWVLILTLRPPEEASQVRRFCPDEPTANMSIGWVVAEVAGNLRSNNTDYHETWAPYIAAVSEIIRRNQITEGGPIIAVQAENEYTDNPKYGPPFKAEMMEQLRKAFIDAGVVVPLTHNDAGMNGYYVNGTGSPDLYGFDEYPQGFDCTHPSTWGNLTKNYHEYHTRVFPDSPLYIPEAQAGAYDPWGPSSPTYDKCRLLTGPSFQNILYYHMLASNAKMINLYMMYGGTSWGNLPFPGVYTSYDYGSPIRESRSLSDKYLHLKLLGLFLRSVPDFYQTDVVSISNLGADNNQQSPMHIHLRNPITRARFHFIRHKDVSSNTSLPYTLKLPTLYGTLSLPLFYEHFTLKGRTTSLLITDLSFGASRLTYTSASVLFAGVMGGRDVLVLYGEEDEGYEAIIKLHGRPRSFTRSPRVSLIDNFLSVDIKGTLISFQPGIRGLIEVWDSDTLLVLYCDREMATSFHAPSIPGPSEDPFNEFWGIGTNSSVLIGGPYLVRSARIDGPTLAFQGDIQGDTMLRLIGIPPSVRRITWNDMEIEGFAGFDDTPSVLTGTLQTRKAFKEIKVPKLGPWKYRDSLPEISDGLEESEWVIVSNTTTNSPYKPYFGDGPVLYGCDYGFCEGALVWQGTFNATEDLEGVQLVINGGEAFAASIWLNGHFLKSTYGNYPDTYRGIFNNGGLYGERKGWHLPGFPDSDWAVRALEQGIPDKAAGVGFFRTEFTLSIPKGFDVMMSF</sequence>
<dbReference type="EMBL" id="CAJVPT010017812">
    <property type="protein sequence ID" value="CAG8629173.1"/>
    <property type="molecule type" value="Genomic_DNA"/>
</dbReference>
<evidence type="ECO:0000313" key="1">
    <source>
        <dbReference type="EMBL" id="CAG8629173.1"/>
    </source>
</evidence>
<feature type="non-terminal residue" evidence="1">
    <location>
        <position position="1"/>
    </location>
</feature>
<evidence type="ECO:0000313" key="2">
    <source>
        <dbReference type="Proteomes" id="UP000789525"/>
    </source>
</evidence>
<gene>
    <name evidence="1" type="ORF">ACOLOM_LOCUS7576</name>
</gene>
<feature type="non-terminal residue" evidence="1">
    <location>
        <position position="883"/>
    </location>
</feature>
<proteinExistence type="predicted"/>
<comment type="caution">
    <text evidence="1">The sequence shown here is derived from an EMBL/GenBank/DDBJ whole genome shotgun (WGS) entry which is preliminary data.</text>
</comment>
<organism evidence="1 2">
    <name type="scientific">Acaulospora colombiana</name>
    <dbReference type="NCBI Taxonomy" id="27376"/>
    <lineage>
        <taxon>Eukaryota</taxon>
        <taxon>Fungi</taxon>
        <taxon>Fungi incertae sedis</taxon>
        <taxon>Mucoromycota</taxon>
        <taxon>Glomeromycotina</taxon>
        <taxon>Glomeromycetes</taxon>
        <taxon>Diversisporales</taxon>
        <taxon>Acaulosporaceae</taxon>
        <taxon>Acaulospora</taxon>
    </lineage>
</organism>
<dbReference type="Proteomes" id="UP000789525">
    <property type="component" value="Unassembled WGS sequence"/>
</dbReference>
<name>A0ACA9N250_9GLOM</name>
<protein>
    <submittedName>
        <fullName evidence="1">1319_t:CDS:1</fullName>
    </submittedName>
</protein>
<reference evidence="1" key="1">
    <citation type="submission" date="2021-06" db="EMBL/GenBank/DDBJ databases">
        <authorList>
            <person name="Kallberg Y."/>
            <person name="Tangrot J."/>
            <person name="Rosling A."/>
        </authorList>
    </citation>
    <scope>NUCLEOTIDE SEQUENCE</scope>
    <source>
        <strain evidence="1">CL356</strain>
    </source>
</reference>